<organism evidence="1 2">
    <name type="scientific">Solanum tuberosum</name>
    <name type="common">Potato</name>
    <dbReference type="NCBI Taxonomy" id="4113"/>
    <lineage>
        <taxon>Eukaryota</taxon>
        <taxon>Viridiplantae</taxon>
        <taxon>Streptophyta</taxon>
        <taxon>Embryophyta</taxon>
        <taxon>Tracheophyta</taxon>
        <taxon>Spermatophyta</taxon>
        <taxon>Magnoliopsida</taxon>
        <taxon>eudicotyledons</taxon>
        <taxon>Gunneridae</taxon>
        <taxon>Pentapetalae</taxon>
        <taxon>asterids</taxon>
        <taxon>lamiids</taxon>
        <taxon>Solanales</taxon>
        <taxon>Solanaceae</taxon>
        <taxon>Solanoideae</taxon>
        <taxon>Solaneae</taxon>
        <taxon>Solanum</taxon>
    </lineage>
</organism>
<reference evidence="1" key="2">
    <citation type="submission" date="2015-06" db="UniProtKB">
        <authorList>
            <consortium name="EnsemblPlants"/>
        </authorList>
    </citation>
    <scope>IDENTIFICATION</scope>
    <source>
        <strain evidence="1">DM1-3 516 R44</strain>
    </source>
</reference>
<name>M1BQP3_SOLTU</name>
<proteinExistence type="predicted"/>
<dbReference type="Gramene" id="PGSC0003DMT400050693">
    <property type="protein sequence ID" value="PGSC0003DMT400050693"/>
    <property type="gene ID" value="PGSC0003DMG400019688"/>
</dbReference>
<dbReference type="ExpressionAtlas" id="M1BQP3">
    <property type="expression patterns" value="baseline"/>
</dbReference>
<keyword evidence="2" id="KW-1185">Reference proteome</keyword>
<sequence>MGHGGSNNVLCLKFGQKMDEYHPYITLYLRWLHESQEDTNMIEEEVSLESWEG</sequence>
<dbReference type="AlphaFoldDB" id="M1BQP3"/>
<reference evidence="2" key="1">
    <citation type="journal article" date="2011" name="Nature">
        <title>Genome sequence and analysis of the tuber crop potato.</title>
        <authorList>
            <consortium name="The Potato Genome Sequencing Consortium"/>
        </authorList>
    </citation>
    <scope>NUCLEOTIDE SEQUENCE [LARGE SCALE GENOMIC DNA]</scope>
    <source>
        <strain evidence="2">cv. DM1-3 516 R44</strain>
    </source>
</reference>
<dbReference type="HOGENOM" id="CLU_3072482_0_0_1"/>
<evidence type="ECO:0000313" key="2">
    <source>
        <dbReference type="Proteomes" id="UP000011115"/>
    </source>
</evidence>
<protein>
    <submittedName>
        <fullName evidence="1">SEN1</fullName>
    </submittedName>
</protein>
<dbReference type="EnsemblPlants" id="PGSC0003DMT400050693">
    <property type="protein sequence ID" value="PGSC0003DMT400050693"/>
    <property type="gene ID" value="PGSC0003DMG400019688"/>
</dbReference>
<accession>M1BQP3</accession>
<evidence type="ECO:0000313" key="1">
    <source>
        <dbReference type="EnsemblPlants" id="PGSC0003DMT400050693"/>
    </source>
</evidence>
<dbReference type="Proteomes" id="UP000011115">
    <property type="component" value="Unassembled WGS sequence"/>
</dbReference>